<name>A0A250V3N2_STROL</name>
<dbReference type="EMBL" id="BDQI01000001">
    <property type="protein sequence ID" value="GAX48560.1"/>
    <property type="molecule type" value="Genomic_DNA"/>
</dbReference>
<dbReference type="STRING" id="1963.AQJ27_05765"/>
<gene>
    <name evidence="1" type="ORF">SO3561_00040</name>
</gene>
<evidence type="ECO:0000313" key="2">
    <source>
        <dbReference type="Proteomes" id="UP000217446"/>
    </source>
</evidence>
<comment type="caution">
    <text evidence="1">The sequence shown here is derived from an EMBL/GenBank/DDBJ whole genome shotgun (WGS) entry which is preliminary data.</text>
</comment>
<protein>
    <submittedName>
        <fullName evidence="1">Uncharacterized protein</fullName>
    </submittedName>
</protein>
<evidence type="ECO:0000313" key="1">
    <source>
        <dbReference type="EMBL" id="GAX48560.1"/>
    </source>
</evidence>
<dbReference type="AlphaFoldDB" id="A0A250V3N2"/>
<accession>A0A250V3N2</accession>
<reference evidence="2" key="1">
    <citation type="submission" date="2017-05" db="EMBL/GenBank/DDBJ databases">
        <title>Streptomyces olivochromogenes NBRC 3561 whole genome shotgun sequence.</title>
        <authorList>
            <person name="Dohra H."/>
            <person name="Kodani S."/>
        </authorList>
    </citation>
    <scope>NUCLEOTIDE SEQUENCE [LARGE SCALE GENOMIC DNA]</scope>
    <source>
        <strain evidence="2">NBRC 3561</strain>
    </source>
</reference>
<dbReference type="Proteomes" id="UP000217446">
    <property type="component" value="Unassembled WGS sequence"/>
</dbReference>
<keyword evidence="2" id="KW-1185">Reference proteome</keyword>
<proteinExistence type="predicted"/>
<organism evidence="1 2">
    <name type="scientific">Streptomyces olivochromogenes</name>
    <dbReference type="NCBI Taxonomy" id="1963"/>
    <lineage>
        <taxon>Bacteria</taxon>
        <taxon>Bacillati</taxon>
        <taxon>Actinomycetota</taxon>
        <taxon>Actinomycetes</taxon>
        <taxon>Kitasatosporales</taxon>
        <taxon>Streptomycetaceae</taxon>
        <taxon>Streptomyces</taxon>
    </lineage>
</organism>
<sequence length="71" mass="7955">MDLMTGEETVRALDPVRDLVASDEAEIAVDHLINTVDSFRLTLRQDEHDRLMSAAARLNVAQVELLAHKEV</sequence>